<evidence type="ECO:0000313" key="2">
    <source>
        <dbReference type="EMBL" id="OYD16072.1"/>
    </source>
</evidence>
<organism evidence="2 3">
    <name type="scientific">candidate division WOR-3 bacterium JGI_Cruoil_03_44_89</name>
    <dbReference type="NCBI Taxonomy" id="1973748"/>
    <lineage>
        <taxon>Bacteria</taxon>
        <taxon>Bacteria division WOR-3</taxon>
    </lineage>
</organism>
<comment type="caution">
    <text evidence="2">The sequence shown here is derived from an EMBL/GenBank/DDBJ whole genome shotgun (WGS) entry which is preliminary data.</text>
</comment>
<protein>
    <recommendedName>
        <fullName evidence="1">Organic solvent tolerance-like N-terminal domain-containing protein</fullName>
    </recommendedName>
</protein>
<accession>A0A235BV07</accession>
<feature type="domain" description="Organic solvent tolerance-like N-terminal" evidence="1">
    <location>
        <begin position="123"/>
        <end position="222"/>
    </location>
</feature>
<name>A0A235BV07_UNCW3</name>
<dbReference type="AlphaFoldDB" id="A0A235BV07"/>
<dbReference type="Pfam" id="PF03968">
    <property type="entry name" value="LptD_N"/>
    <property type="match status" value="1"/>
</dbReference>
<evidence type="ECO:0000259" key="1">
    <source>
        <dbReference type="Pfam" id="PF03968"/>
    </source>
</evidence>
<dbReference type="Gene3D" id="2.60.450.10">
    <property type="entry name" value="Lipopolysaccharide (LPS) transport protein A like domain"/>
    <property type="match status" value="2"/>
</dbReference>
<dbReference type="InterPro" id="IPR005653">
    <property type="entry name" value="OstA-like_N"/>
</dbReference>
<dbReference type="Proteomes" id="UP000215215">
    <property type="component" value="Unassembled WGS sequence"/>
</dbReference>
<sequence length="240" mass="27798">MIFLFFLLSYTVKADSSIYIEPYTYLYDNVELVLDTVTVTSDRALVTEDSIRVWGDLKIEKGDLIIYGGLGRYFFDRIYYIENGMRAERREDTLTAGRGKLYEERNEVYARDSLVIWSEGKSIEGDEGSYNFETREGVIWGEVLFKSKKDTVELNSDTVRVYGDTLVVARGNTLTKAKFKVYSDTLRYYIDKDLLVFFGRPLVITENDSLSGDYMEMLIKDGKIIELRAKGNVRGDRRER</sequence>
<evidence type="ECO:0000313" key="3">
    <source>
        <dbReference type="Proteomes" id="UP000215215"/>
    </source>
</evidence>
<proteinExistence type="predicted"/>
<gene>
    <name evidence="2" type="ORF">CH333_04350</name>
</gene>
<reference evidence="2 3" key="1">
    <citation type="submission" date="2017-07" db="EMBL/GenBank/DDBJ databases">
        <title>Recovery of genomes from metagenomes via a dereplication, aggregation, and scoring strategy.</title>
        <authorList>
            <person name="Sieber C.M."/>
            <person name="Probst A.J."/>
            <person name="Sharrar A."/>
            <person name="Thomas B.C."/>
            <person name="Hess M."/>
            <person name="Tringe S.G."/>
            <person name="Banfield J.F."/>
        </authorList>
    </citation>
    <scope>NUCLEOTIDE SEQUENCE [LARGE SCALE GENOMIC DNA]</scope>
    <source>
        <strain evidence="2">JGI_Cruoil_03_44_89</strain>
    </source>
</reference>
<dbReference type="EMBL" id="NOZQ01000088">
    <property type="protein sequence ID" value="OYD16072.1"/>
    <property type="molecule type" value="Genomic_DNA"/>
</dbReference>